<comment type="caution">
    <text evidence="1">The sequence shown here is derived from an EMBL/GenBank/DDBJ whole genome shotgun (WGS) entry which is preliminary data.</text>
</comment>
<dbReference type="EMBL" id="CABVIE010000005">
    <property type="protein sequence ID" value="VVO83174.1"/>
    <property type="molecule type" value="Genomic_DNA"/>
</dbReference>
<dbReference type="Proteomes" id="UP000325723">
    <property type="component" value="Unassembled WGS sequence"/>
</dbReference>
<reference evidence="1 2" key="1">
    <citation type="submission" date="2019-09" db="EMBL/GenBank/DDBJ databases">
        <authorList>
            <person name="Chandra G."/>
            <person name="Truman W A."/>
        </authorList>
    </citation>
    <scope>NUCLEOTIDE SEQUENCE [LARGE SCALE GENOMIC DNA]</scope>
    <source>
        <strain evidence="1">PS900</strain>
    </source>
</reference>
<organism evidence="1 2">
    <name type="scientific">Pseudomonas fluorescens</name>
    <dbReference type="NCBI Taxonomy" id="294"/>
    <lineage>
        <taxon>Bacteria</taxon>
        <taxon>Pseudomonadati</taxon>
        <taxon>Pseudomonadota</taxon>
        <taxon>Gammaproteobacteria</taxon>
        <taxon>Pseudomonadales</taxon>
        <taxon>Pseudomonadaceae</taxon>
        <taxon>Pseudomonas</taxon>
    </lineage>
</organism>
<protein>
    <submittedName>
        <fullName evidence="1">Uncharacterized protein</fullName>
    </submittedName>
</protein>
<evidence type="ECO:0000313" key="2">
    <source>
        <dbReference type="Proteomes" id="UP000325723"/>
    </source>
</evidence>
<dbReference type="RefSeq" id="WP_224789059.1">
    <property type="nucleotide sequence ID" value="NZ_CABVIE010000005.1"/>
</dbReference>
<name>A0A8H2RIP4_PSEFL</name>
<accession>A0A8H2RIP4</accession>
<proteinExistence type="predicted"/>
<dbReference type="AlphaFoldDB" id="A0A8H2RIP4"/>
<gene>
    <name evidence="1" type="ORF">PS900_01927</name>
</gene>
<evidence type="ECO:0000313" key="1">
    <source>
        <dbReference type="EMBL" id="VVO83174.1"/>
    </source>
</evidence>
<sequence>MLGHYLQLPHTAEHPIKDEAGQMGWLFWKDKRPAWVQAEEREFIKAANRLKTLQVTPRGGMRIDPEELRDQILAARELYKDLVKK</sequence>